<accession>A0AAV7GPY7</accession>
<proteinExistence type="predicted"/>
<gene>
    <name evidence="1" type="ORF">IEQ34_013064</name>
</gene>
<evidence type="ECO:0000313" key="2">
    <source>
        <dbReference type="Proteomes" id="UP000775213"/>
    </source>
</evidence>
<dbReference type="EMBL" id="JAGFBR010000012">
    <property type="protein sequence ID" value="KAH0457749.1"/>
    <property type="molecule type" value="Genomic_DNA"/>
</dbReference>
<comment type="caution">
    <text evidence="1">The sequence shown here is derived from an EMBL/GenBank/DDBJ whole genome shotgun (WGS) entry which is preliminary data.</text>
</comment>
<dbReference type="Proteomes" id="UP000775213">
    <property type="component" value="Unassembled WGS sequence"/>
</dbReference>
<organism evidence="1 2">
    <name type="scientific">Dendrobium chrysotoxum</name>
    <name type="common">Orchid</name>
    <dbReference type="NCBI Taxonomy" id="161865"/>
    <lineage>
        <taxon>Eukaryota</taxon>
        <taxon>Viridiplantae</taxon>
        <taxon>Streptophyta</taxon>
        <taxon>Embryophyta</taxon>
        <taxon>Tracheophyta</taxon>
        <taxon>Spermatophyta</taxon>
        <taxon>Magnoliopsida</taxon>
        <taxon>Liliopsida</taxon>
        <taxon>Asparagales</taxon>
        <taxon>Orchidaceae</taxon>
        <taxon>Epidendroideae</taxon>
        <taxon>Malaxideae</taxon>
        <taxon>Dendrobiinae</taxon>
        <taxon>Dendrobium</taxon>
    </lineage>
</organism>
<sequence length="161" mass="18168">MILDLYRRSGDLNLIRESEKGKQSMSLIPADREAAILSCQHHCRVEPWPRWKCKQTRQHVEGGGGLSQPVQGRVAHEGEEESGVRNLQELANITCAEDLVHSGKLLWLICWEVRCKYAILHTSSSQQLARGTRRHSCTTAALLPGYHLPSFSFHLQPPFTS</sequence>
<protein>
    <submittedName>
        <fullName evidence="1">Uncharacterized protein</fullName>
    </submittedName>
</protein>
<name>A0AAV7GPY7_DENCH</name>
<reference evidence="1 2" key="1">
    <citation type="journal article" date="2021" name="Hortic Res">
        <title>Chromosome-scale assembly of the Dendrobium chrysotoxum genome enhances the understanding of orchid evolution.</title>
        <authorList>
            <person name="Zhang Y."/>
            <person name="Zhang G.Q."/>
            <person name="Zhang D."/>
            <person name="Liu X.D."/>
            <person name="Xu X.Y."/>
            <person name="Sun W.H."/>
            <person name="Yu X."/>
            <person name="Zhu X."/>
            <person name="Wang Z.W."/>
            <person name="Zhao X."/>
            <person name="Zhong W.Y."/>
            <person name="Chen H."/>
            <person name="Yin W.L."/>
            <person name="Huang T."/>
            <person name="Niu S.C."/>
            <person name="Liu Z.J."/>
        </authorList>
    </citation>
    <scope>NUCLEOTIDE SEQUENCE [LARGE SCALE GENOMIC DNA]</scope>
    <source>
        <strain evidence="1">Lindl</strain>
    </source>
</reference>
<dbReference type="AlphaFoldDB" id="A0AAV7GPY7"/>
<keyword evidence="2" id="KW-1185">Reference proteome</keyword>
<evidence type="ECO:0000313" key="1">
    <source>
        <dbReference type="EMBL" id="KAH0457749.1"/>
    </source>
</evidence>